<evidence type="ECO:0000256" key="4">
    <source>
        <dbReference type="ARBA" id="ARBA00022692"/>
    </source>
</evidence>
<dbReference type="InterPro" id="IPR003706">
    <property type="entry name" value="CstA_N"/>
</dbReference>
<feature type="domain" description="CstA N-terminal" evidence="8">
    <location>
        <begin position="1"/>
        <end position="87"/>
    </location>
</feature>
<dbReference type="InterPro" id="IPR051605">
    <property type="entry name" value="CstA"/>
</dbReference>
<dbReference type="Pfam" id="PF02554">
    <property type="entry name" value="CstA"/>
    <property type="match status" value="1"/>
</dbReference>
<comment type="subcellular location">
    <subcellularLocation>
        <location evidence="1">Cell membrane</location>
        <topology evidence="1">Multi-pass membrane protein</topology>
    </subcellularLocation>
</comment>
<name>A0A699XCJ1_TANCI</name>
<evidence type="ECO:0000256" key="3">
    <source>
        <dbReference type="ARBA" id="ARBA00022475"/>
    </source>
</evidence>
<comment type="caution">
    <text evidence="9">The sequence shown here is derived from an EMBL/GenBank/DDBJ whole genome shotgun (WGS) entry which is preliminary data.</text>
</comment>
<feature type="transmembrane region" description="Helical" evidence="7">
    <location>
        <begin position="20"/>
        <end position="43"/>
    </location>
</feature>
<evidence type="ECO:0000256" key="5">
    <source>
        <dbReference type="ARBA" id="ARBA00022989"/>
    </source>
</evidence>
<evidence type="ECO:0000256" key="7">
    <source>
        <dbReference type="SAM" id="Phobius"/>
    </source>
</evidence>
<keyword evidence="4 7" id="KW-0812">Transmembrane</keyword>
<evidence type="ECO:0000259" key="8">
    <source>
        <dbReference type="Pfam" id="PF02554"/>
    </source>
</evidence>
<keyword evidence="3" id="KW-1003">Cell membrane</keyword>
<dbReference type="PANTHER" id="PTHR30252:SF3">
    <property type="entry name" value="PYRUVATE_PROTON SYMPORTER BTST"/>
    <property type="match status" value="1"/>
</dbReference>
<evidence type="ECO:0000256" key="2">
    <source>
        <dbReference type="ARBA" id="ARBA00022448"/>
    </source>
</evidence>
<keyword evidence="2" id="KW-0813">Transport</keyword>
<keyword evidence="6 7" id="KW-0472">Membrane</keyword>
<accession>A0A699XCJ1</accession>
<evidence type="ECO:0000256" key="1">
    <source>
        <dbReference type="ARBA" id="ARBA00004651"/>
    </source>
</evidence>
<feature type="non-terminal residue" evidence="9">
    <location>
        <position position="1"/>
    </location>
</feature>
<dbReference type="GO" id="GO:0005886">
    <property type="term" value="C:plasma membrane"/>
    <property type="evidence" value="ECO:0007669"/>
    <property type="project" value="UniProtKB-SubCell"/>
</dbReference>
<dbReference type="GO" id="GO:0009267">
    <property type="term" value="P:cellular response to starvation"/>
    <property type="evidence" value="ECO:0007669"/>
    <property type="project" value="InterPro"/>
</dbReference>
<dbReference type="PANTHER" id="PTHR30252">
    <property type="entry name" value="INNER MEMBRANE PEPTIDE TRANSPORTER"/>
    <property type="match status" value="1"/>
</dbReference>
<reference evidence="9" key="1">
    <citation type="journal article" date="2019" name="Sci. Rep.">
        <title>Draft genome of Tanacetum cinerariifolium, the natural source of mosquito coil.</title>
        <authorList>
            <person name="Yamashiro T."/>
            <person name="Shiraishi A."/>
            <person name="Satake H."/>
            <person name="Nakayama K."/>
        </authorList>
    </citation>
    <scope>NUCLEOTIDE SEQUENCE</scope>
</reference>
<protein>
    <recommendedName>
        <fullName evidence="8">CstA N-terminal domain-containing protein</fullName>
    </recommendedName>
</protein>
<sequence length="88" mass="9185">ALISSGTTPKLLDNEVNARYIGYGGMLMESFVAIMAMVAASVIEPGVYFAMNSPAAIVGTDVNAVAQMVSSWGFVITPDQLIATAKDI</sequence>
<organism evidence="9">
    <name type="scientific">Tanacetum cinerariifolium</name>
    <name type="common">Dalmatian daisy</name>
    <name type="synonym">Chrysanthemum cinerariifolium</name>
    <dbReference type="NCBI Taxonomy" id="118510"/>
    <lineage>
        <taxon>Eukaryota</taxon>
        <taxon>Viridiplantae</taxon>
        <taxon>Streptophyta</taxon>
        <taxon>Embryophyta</taxon>
        <taxon>Tracheophyta</taxon>
        <taxon>Spermatophyta</taxon>
        <taxon>Magnoliopsida</taxon>
        <taxon>eudicotyledons</taxon>
        <taxon>Gunneridae</taxon>
        <taxon>Pentapetalae</taxon>
        <taxon>asterids</taxon>
        <taxon>campanulids</taxon>
        <taxon>Asterales</taxon>
        <taxon>Asteraceae</taxon>
        <taxon>Asteroideae</taxon>
        <taxon>Anthemideae</taxon>
        <taxon>Anthemidinae</taxon>
        <taxon>Tanacetum</taxon>
    </lineage>
</organism>
<feature type="non-terminal residue" evidence="9">
    <location>
        <position position="88"/>
    </location>
</feature>
<dbReference type="EMBL" id="BKCJ011840321">
    <property type="protein sequence ID" value="GFD57377.1"/>
    <property type="molecule type" value="Genomic_DNA"/>
</dbReference>
<gene>
    <name evidence="9" type="ORF">Tci_929346</name>
</gene>
<dbReference type="AlphaFoldDB" id="A0A699XCJ1"/>
<proteinExistence type="predicted"/>
<evidence type="ECO:0000313" key="9">
    <source>
        <dbReference type="EMBL" id="GFD57377.1"/>
    </source>
</evidence>
<keyword evidence="5 7" id="KW-1133">Transmembrane helix</keyword>
<evidence type="ECO:0000256" key="6">
    <source>
        <dbReference type="ARBA" id="ARBA00023136"/>
    </source>
</evidence>